<gene>
    <name evidence="1" type="ORF">ACFP71_18825</name>
</gene>
<evidence type="ECO:0000313" key="1">
    <source>
        <dbReference type="EMBL" id="MFC6426894.1"/>
    </source>
</evidence>
<dbReference type="RefSeq" id="WP_204808857.1">
    <property type="nucleotide sequence ID" value="NZ_BAAAIY010000006.1"/>
</dbReference>
<protein>
    <submittedName>
        <fullName evidence="1">DUF6308 family protein</fullName>
    </submittedName>
</protein>
<accession>A0ABW1XEH8</accession>
<comment type="caution">
    <text evidence="1">The sequence shown here is derived from an EMBL/GenBank/DDBJ whole genome shotgun (WGS) entry which is preliminary data.</text>
</comment>
<sequence length="231" mass="24808">MLRPVPSGWPDVPDGLLDDARRTALDALRAVRFERYYDVAGSYAGATFASIDPNDPMDVTAADLHALTMLSVQVGPAATRRVLDEGPLRDGLLAALSAASPTTDLVDATVSDLDAAWALTNTARIALAAPTTKGTSDPWVTAAKLAARKRPRLLPVRDTKVRRLLGLELARDGRLEIQVIRSLVADPAVIDAIEEALTRARAAAEAGGRTCVFDTSELRLLDVALWMRSMR</sequence>
<organism evidence="1 2">
    <name type="scientific">Oerskovia paurometabola</name>
    <dbReference type="NCBI Taxonomy" id="162170"/>
    <lineage>
        <taxon>Bacteria</taxon>
        <taxon>Bacillati</taxon>
        <taxon>Actinomycetota</taxon>
        <taxon>Actinomycetes</taxon>
        <taxon>Micrococcales</taxon>
        <taxon>Cellulomonadaceae</taxon>
        <taxon>Oerskovia</taxon>
    </lineage>
</organism>
<dbReference type="Proteomes" id="UP001596305">
    <property type="component" value="Unassembled WGS sequence"/>
</dbReference>
<reference evidence="2" key="1">
    <citation type="journal article" date="2019" name="Int. J. Syst. Evol. Microbiol.">
        <title>The Global Catalogue of Microorganisms (GCM) 10K type strain sequencing project: providing services to taxonomists for standard genome sequencing and annotation.</title>
        <authorList>
            <consortium name="The Broad Institute Genomics Platform"/>
            <consortium name="The Broad Institute Genome Sequencing Center for Infectious Disease"/>
            <person name="Wu L."/>
            <person name="Ma J."/>
        </authorList>
    </citation>
    <scope>NUCLEOTIDE SEQUENCE [LARGE SCALE GENOMIC DNA]</scope>
    <source>
        <strain evidence="2">CCUG 47105</strain>
    </source>
</reference>
<proteinExistence type="predicted"/>
<name>A0ABW1XEH8_9CELL</name>
<keyword evidence="2" id="KW-1185">Reference proteome</keyword>
<dbReference type="EMBL" id="JBHSTM010000013">
    <property type="protein sequence ID" value="MFC6426894.1"/>
    <property type="molecule type" value="Genomic_DNA"/>
</dbReference>
<dbReference type="Pfam" id="PF19827">
    <property type="entry name" value="DUF6308"/>
    <property type="match status" value="1"/>
</dbReference>
<evidence type="ECO:0000313" key="2">
    <source>
        <dbReference type="Proteomes" id="UP001596305"/>
    </source>
</evidence>
<dbReference type="InterPro" id="IPR046275">
    <property type="entry name" value="DUF6308"/>
</dbReference>